<proteinExistence type="predicted"/>
<name>A0ACB7SAA6_HYAAI</name>
<dbReference type="EMBL" id="CM023484">
    <property type="protein sequence ID" value="KAH6931798.1"/>
    <property type="molecule type" value="Genomic_DNA"/>
</dbReference>
<protein>
    <submittedName>
        <fullName evidence="1">Uncharacterized protein</fullName>
    </submittedName>
</protein>
<accession>A0ACB7SAA6</accession>
<keyword evidence="2" id="KW-1185">Reference proteome</keyword>
<dbReference type="Proteomes" id="UP000821845">
    <property type="component" value="Chromosome 4"/>
</dbReference>
<comment type="caution">
    <text evidence="1">The sequence shown here is derived from an EMBL/GenBank/DDBJ whole genome shotgun (WGS) entry which is preliminary data.</text>
</comment>
<organism evidence="1 2">
    <name type="scientific">Hyalomma asiaticum</name>
    <name type="common">Tick</name>
    <dbReference type="NCBI Taxonomy" id="266040"/>
    <lineage>
        <taxon>Eukaryota</taxon>
        <taxon>Metazoa</taxon>
        <taxon>Ecdysozoa</taxon>
        <taxon>Arthropoda</taxon>
        <taxon>Chelicerata</taxon>
        <taxon>Arachnida</taxon>
        <taxon>Acari</taxon>
        <taxon>Parasitiformes</taxon>
        <taxon>Ixodida</taxon>
        <taxon>Ixodoidea</taxon>
        <taxon>Ixodidae</taxon>
        <taxon>Hyalomminae</taxon>
        <taxon>Hyalomma</taxon>
    </lineage>
</organism>
<gene>
    <name evidence="1" type="ORF">HPB50_000396</name>
</gene>
<evidence type="ECO:0000313" key="1">
    <source>
        <dbReference type="EMBL" id="KAH6931798.1"/>
    </source>
</evidence>
<evidence type="ECO:0000313" key="2">
    <source>
        <dbReference type="Proteomes" id="UP000821845"/>
    </source>
</evidence>
<sequence>MPLKAARNGSPKNEGDLEERDRLPRKQEWRRSLRAARLTVLIRDRGATAAWAAPGTDDSTSSNIERQRPRKLHEDDDDDFARGGRAGSVSAQQGDGGTSARLERDEARLQRIRTLPYRQQPCPQRRSMRLG</sequence>
<reference evidence="1" key="1">
    <citation type="submission" date="2020-05" db="EMBL/GenBank/DDBJ databases">
        <title>Large-scale comparative analyses of tick genomes elucidate their genetic diversity and vector capacities.</title>
        <authorList>
            <person name="Jia N."/>
            <person name="Wang J."/>
            <person name="Shi W."/>
            <person name="Du L."/>
            <person name="Sun Y."/>
            <person name="Zhan W."/>
            <person name="Jiang J."/>
            <person name="Wang Q."/>
            <person name="Zhang B."/>
            <person name="Ji P."/>
            <person name="Sakyi L.B."/>
            <person name="Cui X."/>
            <person name="Yuan T."/>
            <person name="Jiang B."/>
            <person name="Yang W."/>
            <person name="Lam T.T.-Y."/>
            <person name="Chang Q."/>
            <person name="Ding S."/>
            <person name="Wang X."/>
            <person name="Zhu J."/>
            <person name="Ruan X."/>
            <person name="Zhao L."/>
            <person name="Wei J."/>
            <person name="Que T."/>
            <person name="Du C."/>
            <person name="Cheng J."/>
            <person name="Dai P."/>
            <person name="Han X."/>
            <person name="Huang E."/>
            <person name="Gao Y."/>
            <person name="Liu J."/>
            <person name="Shao H."/>
            <person name="Ye R."/>
            <person name="Li L."/>
            <person name="Wei W."/>
            <person name="Wang X."/>
            <person name="Wang C."/>
            <person name="Yang T."/>
            <person name="Huo Q."/>
            <person name="Li W."/>
            <person name="Guo W."/>
            <person name="Chen H."/>
            <person name="Zhou L."/>
            <person name="Ni X."/>
            <person name="Tian J."/>
            <person name="Zhou Y."/>
            <person name="Sheng Y."/>
            <person name="Liu T."/>
            <person name="Pan Y."/>
            <person name="Xia L."/>
            <person name="Li J."/>
            <person name="Zhao F."/>
            <person name="Cao W."/>
        </authorList>
    </citation>
    <scope>NUCLEOTIDE SEQUENCE</scope>
    <source>
        <strain evidence="1">Hyas-2018</strain>
    </source>
</reference>